<keyword evidence="1" id="KW-0489">Methyltransferase</keyword>
<name>A0A117MB38_9EURY</name>
<dbReference type="PATRIC" id="fig|301375.6.peg.483"/>
<dbReference type="AlphaFoldDB" id="A0A117MB38"/>
<dbReference type="Proteomes" id="UP000053961">
    <property type="component" value="Unassembled WGS sequence"/>
</dbReference>
<evidence type="ECO:0000313" key="1">
    <source>
        <dbReference type="EMBL" id="KUK94284.1"/>
    </source>
</evidence>
<dbReference type="GO" id="GO:0008168">
    <property type="term" value="F:methyltransferase activity"/>
    <property type="evidence" value="ECO:0007669"/>
    <property type="project" value="UniProtKB-KW"/>
</dbReference>
<protein>
    <submittedName>
        <fullName evidence="1">Methyltransferase domain protein</fullName>
    </submittedName>
</protein>
<keyword evidence="1" id="KW-0808">Transferase</keyword>
<dbReference type="EMBL" id="LGHB01000055">
    <property type="protein sequence ID" value="KUK94284.1"/>
    <property type="molecule type" value="Genomic_DNA"/>
</dbReference>
<evidence type="ECO:0000313" key="2">
    <source>
        <dbReference type="Proteomes" id="UP000053961"/>
    </source>
</evidence>
<proteinExistence type="predicted"/>
<accession>A0A117MB38</accession>
<gene>
    <name evidence="1" type="ORF">XE07_2190</name>
</gene>
<comment type="caution">
    <text evidence="1">The sequence shown here is derived from an EMBL/GenBank/DDBJ whole genome shotgun (WGS) entry which is preliminary data.</text>
</comment>
<dbReference type="GO" id="GO:0032259">
    <property type="term" value="P:methylation"/>
    <property type="evidence" value="ECO:0007669"/>
    <property type="project" value="UniProtKB-KW"/>
</dbReference>
<sequence>MEHFRHQRRISTPEQEAIVWNHLGRVLKEENGGFSLPASSIRVKIWWETGFQEDGYVES</sequence>
<reference evidence="2" key="1">
    <citation type="journal article" date="2015" name="MBio">
        <title>Genome-Resolved Metagenomic Analysis Reveals Roles for Candidate Phyla and Other Microbial Community Members in Biogeochemical Transformations in Oil Reservoirs.</title>
        <authorList>
            <person name="Hu P."/>
            <person name="Tom L."/>
            <person name="Singh A."/>
            <person name="Thomas B.C."/>
            <person name="Baker B.J."/>
            <person name="Piceno Y.M."/>
            <person name="Andersen G.L."/>
            <person name="Banfield J.F."/>
        </authorList>
    </citation>
    <scope>NUCLEOTIDE SEQUENCE [LARGE SCALE GENOMIC DNA]</scope>
</reference>
<organism evidence="1 2">
    <name type="scientific">Methanothrix harundinacea</name>
    <dbReference type="NCBI Taxonomy" id="301375"/>
    <lineage>
        <taxon>Archaea</taxon>
        <taxon>Methanobacteriati</taxon>
        <taxon>Methanobacteriota</taxon>
        <taxon>Stenosarchaea group</taxon>
        <taxon>Methanomicrobia</taxon>
        <taxon>Methanotrichales</taxon>
        <taxon>Methanotrichaceae</taxon>
        <taxon>Methanothrix</taxon>
    </lineage>
</organism>